<protein>
    <recommendedName>
        <fullName evidence="2">DNA-directed DNA polymerase</fullName>
        <ecNumber evidence="2">2.7.7.7</ecNumber>
    </recommendedName>
</protein>
<comment type="caution">
    <text evidence="14">The sequence shown here is derived from an EMBL/GenBank/DDBJ whole genome shotgun (WGS) entry which is preliminary data.</text>
</comment>
<feature type="region of interest" description="Disordered" evidence="12">
    <location>
        <begin position="584"/>
        <end position="620"/>
    </location>
</feature>
<dbReference type="InterPro" id="IPR022754">
    <property type="entry name" value="DNA_pol_III_gamma-3"/>
</dbReference>
<dbReference type="SUPFAM" id="SSF48019">
    <property type="entry name" value="post-AAA+ oligomerization domain-like"/>
    <property type="match status" value="1"/>
</dbReference>
<dbReference type="Proteomes" id="UP001433088">
    <property type="component" value="Unassembled WGS sequence"/>
</dbReference>
<dbReference type="NCBIfam" id="TIGR02397">
    <property type="entry name" value="dnaX_nterm"/>
    <property type="match status" value="1"/>
</dbReference>
<keyword evidence="6" id="KW-0479">Metal-binding</keyword>
<evidence type="ECO:0000256" key="6">
    <source>
        <dbReference type="ARBA" id="ARBA00022723"/>
    </source>
</evidence>
<dbReference type="Gene3D" id="3.40.50.300">
    <property type="entry name" value="P-loop containing nucleotide triphosphate hydrolases"/>
    <property type="match status" value="1"/>
</dbReference>
<dbReference type="Pfam" id="PF22608">
    <property type="entry name" value="DNAX_ATPase_lid"/>
    <property type="match status" value="1"/>
</dbReference>
<evidence type="ECO:0000256" key="8">
    <source>
        <dbReference type="ARBA" id="ARBA00022833"/>
    </source>
</evidence>
<gene>
    <name evidence="14" type="primary">dnaX</name>
    <name evidence="14" type="ORF">WMO23_01475</name>
</gene>
<dbReference type="Gene3D" id="1.10.8.60">
    <property type="match status" value="1"/>
</dbReference>
<dbReference type="EMBL" id="JBBMEU010000004">
    <property type="protein sequence ID" value="MEQ2421406.1"/>
    <property type="molecule type" value="Genomic_DNA"/>
</dbReference>
<name>A0ABV1CTH3_9FIRM</name>
<comment type="catalytic activity">
    <reaction evidence="11">
        <text>DNA(n) + a 2'-deoxyribonucleoside 5'-triphosphate = DNA(n+1) + diphosphate</text>
        <dbReference type="Rhea" id="RHEA:22508"/>
        <dbReference type="Rhea" id="RHEA-COMP:17339"/>
        <dbReference type="Rhea" id="RHEA-COMP:17340"/>
        <dbReference type="ChEBI" id="CHEBI:33019"/>
        <dbReference type="ChEBI" id="CHEBI:61560"/>
        <dbReference type="ChEBI" id="CHEBI:173112"/>
        <dbReference type="EC" id="2.7.7.7"/>
    </reaction>
</comment>
<dbReference type="Gene3D" id="1.20.272.10">
    <property type="match status" value="1"/>
</dbReference>
<keyword evidence="5" id="KW-0235">DNA replication</keyword>
<keyword evidence="7" id="KW-0547">Nucleotide-binding</keyword>
<dbReference type="CDD" id="cd18137">
    <property type="entry name" value="HLD_clamp_pol_III_gamma_tau"/>
    <property type="match status" value="1"/>
</dbReference>
<dbReference type="InterPro" id="IPR027417">
    <property type="entry name" value="P-loop_NTPase"/>
</dbReference>
<keyword evidence="9" id="KW-0067">ATP-binding</keyword>
<evidence type="ECO:0000256" key="2">
    <source>
        <dbReference type="ARBA" id="ARBA00012417"/>
    </source>
</evidence>
<dbReference type="Pfam" id="PF13177">
    <property type="entry name" value="DNA_pol3_delta2"/>
    <property type="match status" value="1"/>
</dbReference>
<evidence type="ECO:0000313" key="15">
    <source>
        <dbReference type="Proteomes" id="UP001433088"/>
    </source>
</evidence>
<dbReference type="InterPro" id="IPR003593">
    <property type="entry name" value="AAA+_ATPase"/>
</dbReference>
<evidence type="ECO:0000256" key="10">
    <source>
        <dbReference type="ARBA" id="ARBA00022932"/>
    </source>
</evidence>
<keyword evidence="10" id="KW-0239">DNA-directed DNA polymerase</keyword>
<dbReference type="InterPro" id="IPR001270">
    <property type="entry name" value="ClpA/B"/>
</dbReference>
<dbReference type="SMART" id="SM00382">
    <property type="entry name" value="AAA"/>
    <property type="match status" value="1"/>
</dbReference>
<proteinExistence type="inferred from homology"/>
<dbReference type="PANTHER" id="PTHR11669">
    <property type="entry name" value="REPLICATION FACTOR C / DNA POLYMERASE III GAMMA-TAU SUBUNIT"/>
    <property type="match status" value="1"/>
</dbReference>
<sequence>MAYIALYRKWRPRNFEDVVGQSHITETLQKAIDTDKVAHAYLFSGPRGTGKTSTAKIFARAMNCVHGPTSHPCNECEVCRHIMSGESLDVVEIDAASNRSIEDIRTLRETIKFMPAEGHKKIYIIDEVHMLTTEAFNALLKTLEEPPAHVIFILATTEPERIPMTILSRCQRYEFRRITSDDIAKRLLYVAGQEQIDLTKGAAHILAVQADGGMRDALSMLDQCVSNTSGTIDEGVVRDLLGLIGKDWLFSLTQAIFDGKGDVIIKAVDDVIHMGKEPRVILTELLAHLRAVMLCQAAPSLDTLSAYDDCLDELRRQAGEWTADSVFQVLAILQQALLTAKTSPVPRIAVEMGLLMAARQLTQPPAVSISAVAPQASGRKAKTAAATKPDVIPVPEEDDYSGAYGPEEAVPFPEDEFTPPEPAPAVRPAAREAAAPVPQPVRPVEPAVPAPAAPVVKTAAPADNKAPATPPVQAARPPVESAAYQDVWKKMCAILDKEKKKAVLSCIRNGRVVYIGEGQVIVAFKTAFMVKRANREDYFKFTDAALSQILGGTYHMQGFLEGDAELSGYEKKKSELPPVKAVEKAPVQTEDIPAPAPAQEARGPGDETAWQPASLDDMDEAERAALEPLLKNVGDCNIYIENKK</sequence>
<dbReference type="NCBIfam" id="NF004046">
    <property type="entry name" value="PRK05563.1"/>
    <property type="match status" value="1"/>
</dbReference>
<evidence type="ECO:0000256" key="9">
    <source>
        <dbReference type="ARBA" id="ARBA00022840"/>
    </source>
</evidence>
<keyword evidence="8" id="KW-0862">Zinc</keyword>
<dbReference type="InterPro" id="IPR008921">
    <property type="entry name" value="DNA_pol3_clamp-load_cplx_C"/>
</dbReference>
<dbReference type="SUPFAM" id="SSF52540">
    <property type="entry name" value="P-loop containing nucleoside triphosphate hydrolases"/>
    <property type="match status" value="1"/>
</dbReference>
<keyword evidence="15" id="KW-1185">Reference proteome</keyword>
<dbReference type="CDD" id="cd00009">
    <property type="entry name" value="AAA"/>
    <property type="match status" value="1"/>
</dbReference>
<evidence type="ECO:0000256" key="1">
    <source>
        <dbReference type="ARBA" id="ARBA00006360"/>
    </source>
</evidence>
<evidence type="ECO:0000256" key="4">
    <source>
        <dbReference type="ARBA" id="ARBA00022695"/>
    </source>
</evidence>
<reference evidence="14 15" key="1">
    <citation type="submission" date="2024-03" db="EMBL/GenBank/DDBJ databases">
        <title>Human intestinal bacterial collection.</title>
        <authorList>
            <person name="Pauvert C."/>
            <person name="Hitch T.C.A."/>
            <person name="Clavel T."/>
        </authorList>
    </citation>
    <scope>NUCLEOTIDE SEQUENCE [LARGE SCALE GENOMIC DNA]</scope>
    <source>
        <strain evidence="14 15">CLA-AA-H81</strain>
    </source>
</reference>
<evidence type="ECO:0000256" key="11">
    <source>
        <dbReference type="ARBA" id="ARBA00049244"/>
    </source>
</evidence>
<dbReference type="GO" id="GO:0003887">
    <property type="term" value="F:DNA-directed DNA polymerase activity"/>
    <property type="evidence" value="ECO:0007669"/>
    <property type="project" value="UniProtKB-EC"/>
</dbReference>
<keyword evidence="4 14" id="KW-0548">Nucleotidyltransferase</keyword>
<evidence type="ECO:0000256" key="3">
    <source>
        <dbReference type="ARBA" id="ARBA00022679"/>
    </source>
</evidence>
<dbReference type="InterPro" id="IPR045085">
    <property type="entry name" value="HLD_clamp_pol_III_gamma_tau"/>
</dbReference>
<evidence type="ECO:0000313" key="14">
    <source>
        <dbReference type="EMBL" id="MEQ2421406.1"/>
    </source>
</evidence>
<keyword evidence="3 14" id="KW-0808">Transferase</keyword>
<dbReference type="PANTHER" id="PTHR11669:SF0">
    <property type="entry name" value="PROTEIN STICHEL-LIKE 2"/>
    <property type="match status" value="1"/>
</dbReference>
<organism evidence="14 15">
    <name type="scientific">Megasphaera intestinihominis</name>
    <dbReference type="NCBI Taxonomy" id="3133159"/>
    <lineage>
        <taxon>Bacteria</taxon>
        <taxon>Bacillati</taxon>
        <taxon>Bacillota</taxon>
        <taxon>Negativicutes</taxon>
        <taxon>Veillonellales</taxon>
        <taxon>Veillonellaceae</taxon>
        <taxon>Megasphaera</taxon>
    </lineage>
</organism>
<evidence type="ECO:0000256" key="7">
    <source>
        <dbReference type="ARBA" id="ARBA00022741"/>
    </source>
</evidence>
<feature type="domain" description="AAA+ ATPase" evidence="13">
    <location>
        <begin position="37"/>
        <end position="179"/>
    </location>
</feature>
<evidence type="ECO:0000259" key="13">
    <source>
        <dbReference type="SMART" id="SM00382"/>
    </source>
</evidence>
<evidence type="ECO:0000256" key="12">
    <source>
        <dbReference type="SAM" id="MobiDB-lite"/>
    </source>
</evidence>
<dbReference type="EC" id="2.7.7.7" evidence="2"/>
<dbReference type="RefSeq" id="WP_292281607.1">
    <property type="nucleotide sequence ID" value="NZ_JBBMEU010000004.1"/>
</dbReference>
<dbReference type="Pfam" id="PF12169">
    <property type="entry name" value="DNA_pol3_gamma3"/>
    <property type="match status" value="1"/>
</dbReference>
<dbReference type="InterPro" id="IPR050238">
    <property type="entry name" value="DNA_Rep/Repair_Clamp_Loader"/>
</dbReference>
<dbReference type="InterPro" id="IPR012763">
    <property type="entry name" value="DNA_pol_III_sug/sutau_N"/>
</dbReference>
<dbReference type="PRINTS" id="PR00300">
    <property type="entry name" value="CLPPROTEASEA"/>
</dbReference>
<accession>A0ABV1CTH3</accession>
<comment type="similarity">
    <text evidence="1">Belongs to the DnaX/STICHEL family.</text>
</comment>
<evidence type="ECO:0000256" key="5">
    <source>
        <dbReference type="ARBA" id="ARBA00022705"/>
    </source>
</evidence>